<dbReference type="RefSeq" id="WP_145076675.1">
    <property type="nucleotide sequence ID" value="NZ_CP036298.1"/>
</dbReference>
<reference evidence="1 2" key="1">
    <citation type="submission" date="2019-02" db="EMBL/GenBank/DDBJ databases">
        <title>Deep-cultivation of Planctomycetes and their phenomic and genomic characterization uncovers novel biology.</title>
        <authorList>
            <person name="Wiegand S."/>
            <person name="Jogler M."/>
            <person name="Boedeker C."/>
            <person name="Pinto D."/>
            <person name="Vollmers J."/>
            <person name="Rivas-Marin E."/>
            <person name="Kohn T."/>
            <person name="Peeters S.H."/>
            <person name="Heuer A."/>
            <person name="Rast P."/>
            <person name="Oberbeckmann S."/>
            <person name="Bunk B."/>
            <person name="Jeske O."/>
            <person name="Meyerdierks A."/>
            <person name="Storesund J.E."/>
            <person name="Kallscheuer N."/>
            <person name="Luecker S."/>
            <person name="Lage O.M."/>
            <person name="Pohl T."/>
            <person name="Merkel B.J."/>
            <person name="Hornburger P."/>
            <person name="Mueller R.-W."/>
            <person name="Bruemmer F."/>
            <person name="Labrenz M."/>
            <person name="Spormann A.M."/>
            <person name="Op den Camp H."/>
            <person name="Overmann J."/>
            <person name="Amann R."/>
            <person name="Jetten M.S.M."/>
            <person name="Mascher T."/>
            <person name="Medema M.H."/>
            <person name="Devos D.P."/>
            <person name="Kaster A.-K."/>
            <person name="Ovreas L."/>
            <person name="Rohde M."/>
            <person name="Galperin M.Y."/>
            <person name="Jogler C."/>
        </authorList>
    </citation>
    <scope>NUCLEOTIDE SEQUENCE [LARGE SCALE GENOMIC DNA]</scope>
    <source>
        <strain evidence="1 2">Q31a</strain>
    </source>
</reference>
<dbReference type="EMBL" id="CP036298">
    <property type="protein sequence ID" value="QDV23626.1"/>
    <property type="molecule type" value="Genomic_DNA"/>
</dbReference>
<dbReference type="Proteomes" id="UP000318017">
    <property type="component" value="Chromosome"/>
</dbReference>
<dbReference type="KEGG" id="ahel:Q31a_19290"/>
<dbReference type="AlphaFoldDB" id="A0A518G4V4"/>
<keyword evidence="2" id="KW-1185">Reference proteome</keyword>
<protein>
    <submittedName>
        <fullName evidence="1">Uncharacterized protein</fullName>
    </submittedName>
</protein>
<evidence type="ECO:0000313" key="1">
    <source>
        <dbReference type="EMBL" id="QDV23626.1"/>
    </source>
</evidence>
<organism evidence="1 2">
    <name type="scientific">Aureliella helgolandensis</name>
    <dbReference type="NCBI Taxonomy" id="2527968"/>
    <lineage>
        <taxon>Bacteria</taxon>
        <taxon>Pseudomonadati</taxon>
        <taxon>Planctomycetota</taxon>
        <taxon>Planctomycetia</taxon>
        <taxon>Pirellulales</taxon>
        <taxon>Pirellulaceae</taxon>
        <taxon>Aureliella</taxon>
    </lineage>
</organism>
<accession>A0A518G4V4</accession>
<name>A0A518G4V4_9BACT</name>
<proteinExistence type="predicted"/>
<evidence type="ECO:0000313" key="2">
    <source>
        <dbReference type="Proteomes" id="UP000318017"/>
    </source>
</evidence>
<sequence length="144" mass="14604">MQHTNIGRRNFGRLALVAVGGLAAGSQVANGQTKKEGEPDLGLDPALLIAAPNTCKGLNTCKGEGKGKHDCAGQSSCAAVAKHDCAGVNECKGTGGCGGYPGQNTCKGKGECGVPLKADAWKLARKQFEQLMKAAGKKVGPVPT</sequence>
<gene>
    <name evidence="1" type="ORF">Q31a_19290</name>
</gene>
<dbReference type="OrthoDB" id="214969at2"/>